<organism evidence="1 2">
    <name type="scientific">Nocardioides marmoribigeumensis</name>
    <dbReference type="NCBI Taxonomy" id="433649"/>
    <lineage>
        <taxon>Bacteria</taxon>
        <taxon>Bacillati</taxon>
        <taxon>Actinomycetota</taxon>
        <taxon>Actinomycetes</taxon>
        <taxon>Propionibacteriales</taxon>
        <taxon>Nocardioidaceae</taxon>
        <taxon>Nocardioides</taxon>
    </lineage>
</organism>
<evidence type="ECO:0000313" key="2">
    <source>
        <dbReference type="Proteomes" id="UP001183648"/>
    </source>
</evidence>
<dbReference type="Pfam" id="PF11382">
    <property type="entry name" value="MctB"/>
    <property type="match status" value="1"/>
</dbReference>
<proteinExistence type="predicted"/>
<keyword evidence="2" id="KW-1185">Reference proteome</keyword>
<name>A0ABU2BRN7_9ACTN</name>
<reference evidence="1 2" key="1">
    <citation type="submission" date="2023-07" db="EMBL/GenBank/DDBJ databases">
        <title>Sequencing the genomes of 1000 actinobacteria strains.</title>
        <authorList>
            <person name="Klenk H.-P."/>
        </authorList>
    </citation>
    <scope>NUCLEOTIDE SEQUENCE [LARGE SCALE GENOMIC DNA]</scope>
    <source>
        <strain evidence="1 2">DSM 19426</strain>
    </source>
</reference>
<evidence type="ECO:0000313" key="1">
    <source>
        <dbReference type="EMBL" id="MDR7360936.1"/>
    </source>
</evidence>
<dbReference type="RefSeq" id="WP_310298148.1">
    <property type="nucleotide sequence ID" value="NZ_BAAAPS010000002.1"/>
</dbReference>
<protein>
    <recommendedName>
        <fullName evidence="3">Copper transporter</fullName>
    </recommendedName>
</protein>
<comment type="caution">
    <text evidence="1">The sequence shown here is derived from an EMBL/GenBank/DDBJ whole genome shotgun (WGS) entry which is preliminary data.</text>
</comment>
<sequence>MISFRSHVVSLVAVFLALAIGVVLGAGPLQRDEAAVGAGDTDAEALAAADQRIAELQRGRSFNDAFARATADELVGDSLRRRAVTVVTLPGADPDQVTRAVALVQRAGGTLAARVELTDKLVDVANRKLVEELTDQLLSSEDQPLPGGQASSGYVRVGQLLGFVLTTSKDKGAPPARGAAPVLASLTTAGLVSVTGQVQRRGSLVLVVAGEPTGTADQRQGAGDIVTAVARSLDEASDGVVVAGPLASGAKDGVLGALRASPTAQLVSTVDVSELGAGAILSVLALRAQADGDTLQLGSSSSADGAFPGAK</sequence>
<dbReference type="Proteomes" id="UP001183648">
    <property type="component" value="Unassembled WGS sequence"/>
</dbReference>
<evidence type="ECO:0008006" key="3">
    <source>
        <dbReference type="Google" id="ProtNLM"/>
    </source>
</evidence>
<accession>A0ABU2BRN7</accession>
<gene>
    <name evidence="1" type="ORF">J2S63_000489</name>
</gene>
<dbReference type="InterPro" id="IPR021522">
    <property type="entry name" value="MctB"/>
</dbReference>
<dbReference type="EMBL" id="JAVDYG010000001">
    <property type="protein sequence ID" value="MDR7360936.1"/>
    <property type="molecule type" value="Genomic_DNA"/>
</dbReference>